<keyword evidence="1" id="KW-1133">Transmembrane helix</keyword>
<dbReference type="AlphaFoldDB" id="A0A0A2BBJ8"/>
<keyword evidence="1" id="KW-0812">Transmembrane</keyword>
<sequence length="387" mass="46305">MKKLKILFRKILRFIYFFLFYILENFVLTFLKLLKINKQKKYYKNIFIKIEGIGDWMYFQPIFLNLIKNIGEEYETNLIILSKKLKPFVKCYESNFEFYFFDVDKISSLNFFYIIRCILDFNKLRTYRLLNLNFWSKYNWCDFPMRIISSTNRISFDCYYDLYPKYFLQSKFENNHIKYYFKDDKSKSLEKYSLPLINLLEYQSLKLKEIFPKLEKINFSNLISCQKVEKSNNRTIALFPFASTLSKSLNPILLKNLLSLLDSYGFEILVFGSKADSLKFKKIESMSLSNRVKLLYGKVALNNIYEVLNKCSLILTVDSFVSHLMLSNKFSPPLLIVNIKNNFSDIQKFFIIKHSLVNYVEIDNKFGFSCKKDIDTIVNSFFSRLNY</sequence>
<evidence type="ECO:0000313" key="2">
    <source>
        <dbReference type="EMBL" id="KGG10517.1"/>
    </source>
</evidence>
<evidence type="ECO:0000313" key="3">
    <source>
        <dbReference type="Proteomes" id="UP000030481"/>
    </source>
</evidence>
<keyword evidence="1" id="KW-0472">Membrane</keyword>
<proteinExistence type="predicted"/>
<comment type="caution">
    <text evidence="2">The sequence shown here is derived from an EMBL/GenBank/DDBJ whole genome shotgun (WGS) entry which is preliminary data.</text>
</comment>
<dbReference type="Gene3D" id="3.40.50.2000">
    <property type="entry name" value="Glycogen Phosphorylase B"/>
    <property type="match status" value="1"/>
</dbReference>
<organism evidence="2 3">
    <name type="scientific">Prochlorococcus marinus str. MIT 9401</name>
    <dbReference type="NCBI Taxonomy" id="167551"/>
    <lineage>
        <taxon>Bacteria</taxon>
        <taxon>Bacillati</taxon>
        <taxon>Cyanobacteriota</taxon>
        <taxon>Cyanophyceae</taxon>
        <taxon>Synechococcales</taxon>
        <taxon>Prochlorococcaceae</taxon>
        <taxon>Prochlorococcus</taxon>
    </lineage>
</organism>
<dbReference type="GO" id="GO:0016757">
    <property type="term" value="F:glycosyltransferase activity"/>
    <property type="evidence" value="ECO:0007669"/>
    <property type="project" value="InterPro"/>
</dbReference>
<dbReference type="InterPro" id="IPR002201">
    <property type="entry name" value="Glyco_trans_9"/>
</dbReference>
<evidence type="ECO:0000256" key="1">
    <source>
        <dbReference type="SAM" id="Phobius"/>
    </source>
</evidence>
<dbReference type="Pfam" id="PF01075">
    <property type="entry name" value="Glyco_transf_9"/>
    <property type="match status" value="1"/>
</dbReference>
<name>A0A0A2BBJ8_PROMR</name>
<dbReference type="SUPFAM" id="SSF53756">
    <property type="entry name" value="UDP-Glycosyltransferase/glycogen phosphorylase"/>
    <property type="match status" value="1"/>
</dbReference>
<gene>
    <name evidence="2" type="ORF">EV01_0145</name>
</gene>
<feature type="transmembrane region" description="Helical" evidence="1">
    <location>
        <begin position="12"/>
        <end position="34"/>
    </location>
</feature>
<reference evidence="3" key="1">
    <citation type="journal article" date="2014" name="Sci. Data">
        <title>Genomes of diverse isolates of the marine cyanobacterium Prochlorococcus.</title>
        <authorList>
            <person name="Biller S."/>
            <person name="Berube P."/>
            <person name="Thompson J."/>
            <person name="Kelly L."/>
            <person name="Roggensack S."/>
            <person name="Awad L."/>
            <person name="Roache-Johnson K."/>
            <person name="Ding H."/>
            <person name="Giovannoni S.J."/>
            <person name="Moore L.R."/>
            <person name="Chisholm S.W."/>
        </authorList>
    </citation>
    <scope>NUCLEOTIDE SEQUENCE [LARGE SCALE GENOMIC DNA]</scope>
</reference>
<dbReference type="Proteomes" id="UP000030481">
    <property type="component" value="Unassembled WGS sequence"/>
</dbReference>
<accession>A0A0A2BBJ8</accession>
<protein>
    <submittedName>
        <fullName evidence="2">Uncharacterized protein</fullName>
    </submittedName>
</protein>
<dbReference type="EMBL" id="JNAR01000002">
    <property type="protein sequence ID" value="KGG10517.1"/>
    <property type="molecule type" value="Genomic_DNA"/>
</dbReference>